<dbReference type="Proteomes" id="UP000887458">
    <property type="component" value="Unassembled WGS sequence"/>
</dbReference>
<sequence>MAALWSNHIDTTTIQIFKTIPKKKRNLQTQKKTKPESKCSACMYFDSLSFERDSFSAPDTYLAYATTKKNYSSYVITIISLIYLT</sequence>
<organism evidence="1 2">
    <name type="scientific">Dermatophagoides pteronyssinus</name>
    <name type="common">European house dust mite</name>
    <dbReference type="NCBI Taxonomy" id="6956"/>
    <lineage>
        <taxon>Eukaryota</taxon>
        <taxon>Metazoa</taxon>
        <taxon>Ecdysozoa</taxon>
        <taxon>Arthropoda</taxon>
        <taxon>Chelicerata</taxon>
        <taxon>Arachnida</taxon>
        <taxon>Acari</taxon>
        <taxon>Acariformes</taxon>
        <taxon>Sarcoptiformes</taxon>
        <taxon>Astigmata</taxon>
        <taxon>Psoroptidia</taxon>
        <taxon>Analgoidea</taxon>
        <taxon>Pyroglyphidae</taxon>
        <taxon>Dermatophagoidinae</taxon>
        <taxon>Dermatophagoides</taxon>
    </lineage>
</organism>
<name>A0ABQ8J3Z3_DERPT</name>
<protein>
    <submittedName>
        <fullName evidence="1">Uncharacterized protein</fullName>
    </submittedName>
</protein>
<evidence type="ECO:0000313" key="1">
    <source>
        <dbReference type="EMBL" id="KAH9417308.1"/>
    </source>
</evidence>
<gene>
    <name evidence="1" type="ORF">DERP_007305</name>
</gene>
<comment type="caution">
    <text evidence="1">The sequence shown here is derived from an EMBL/GenBank/DDBJ whole genome shotgun (WGS) entry which is preliminary data.</text>
</comment>
<keyword evidence="2" id="KW-1185">Reference proteome</keyword>
<reference evidence="1 2" key="2">
    <citation type="journal article" date="2022" name="Mol. Biol. Evol.">
        <title>Comparative Genomics Reveals Insights into the Divergent Evolution of Astigmatic Mites and Household Pest Adaptations.</title>
        <authorList>
            <person name="Xiong Q."/>
            <person name="Wan A.T."/>
            <person name="Liu X."/>
            <person name="Fung C.S."/>
            <person name="Xiao X."/>
            <person name="Malainual N."/>
            <person name="Hou J."/>
            <person name="Wang L."/>
            <person name="Wang M."/>
            <person name="Yang K.Y."/>
            <person name="Cui Y."/>
            <person name="Leung E.L."/>
            <person name="Nong W."/>
            <person name="Shin S.K."/>
            <person name="Au S.W."/>
            <person name="Jeong K.Y."/>
            <person name="Chew F.T."/>
            <person name="Hui J.H."/>
            <person name="Leung T.F."/>
            <person name="Tungtrongchitr A."/>
            <person name="Zhong N."/>
            <person name="Liu Z."/>
            <person name="Tsui S.K."/>
        </authorList>
    </citation>
    <scope>NUCLEOTIDE SEQUENCE [LARGE SCALE GENOMIC DNA]</scope>
    <source>
        <strain evidence="1">Derp</strain>
    </source>
</reference>
<dbReference type="EMBL" id="NJHN03000077">
    <property type="protein sequence ID" value="KAH9417308.1"/>
    <property type="molecule type" value="Genomic_DNA"/>
</dbReference>
<proteinExistence type="predicted"/>
<evidence type="ECO:0000313" key="2">
    <source>
        <dbReference type="Proteomes" id="UP000887458"/>
    </source>
</evidence>
<accession>A0ABQ8J3Z3</accession>
<reference evidence="1 2" key="1">
    <citation type="journal article" date="2018" name="J. Allergy Clin. Immunol.">
        <title>High-quality assembly of Dermatophagoides pteronyssinus genome and transcriptome reveals a wide range of novel allergens.</title>
        <authorList>
            <person name="Liu X.Y."/>
            <person name="Yang K.Y."/>
            <person name="Wang M.Q."/>
            <person name="Kwok J.S."/>
            <person name="Zeng X."/>
            <person name="Yang Z."/>
            <person name="Xiao X.J."/>
            <person name="Lau C.P."/>
            <person name="Li Y."/>
            <person name="Huang Z.M."/>
            <person name="Ba J.G."/>
            <person name="Yim A.K."/>
            <person name="Ouyang C.Y."/>
            <person name="Ngai S.M."/>
            <person name="Chan T.F."/>
            <person name="Leung E.L."/>
            <person name="Liu L."/>
            <person name="Liu Z.G."/>
            <person name="Tsui S.K."/>
        </authorList>
    </citation>
    <scope>NUCLEOTIDE SEQUENCE [LARGE SCALE GENOMIC DNA]</scope>
    <source>
        <strain evidence="1">Derp</strain>
    </source>
</reference>